<sequence>MGVKDGFMGANIATKIAFFVTFLANVVNWIAFCTTSWTVYEPATGNYQWTGLWRACSGASGSASCTGGIGQLDGSSDDDVDAVQAFAIFGFIALNVGLLLIVLYMFWGSCKGNAETGIASAIILFISAGTWLIAVAVFGARFDDFANTRFGYSYALAVCALILALISGIIMIIGGRGNSSVSSK</sequence>
<evidence type="ECO:0000256" key="2">
    <source>
        <dbReference type="ARBA" id="ARBA00022692"/>
    </source>
</evidence>
<dbReference type="EMBL" id="CAXITT010001264">
    <property type="protein sequence ID" value="CAL1548290.1"/>
    <property type="molecule type" value="Genomic_DNA"/>
</dbReference>
<comment type="subcellular location">
    <subcellularLocation>
        <location evidence="1">Membrane</location>
        <topology evidence="1">Multi-pass membrane protein</topology>
    </subcellularLocation>
</comment>
<protein>
    <submittedName>
        <fullName evidence="6">Uncharacterized protein</fullName>
    </submittedName>
</protein>
<dbReference type="AlphaFoldDB" id="A0AAV2IPB0"/>
<feature type="transmembrane region" description="Helical" evidence="5">
    <location>
        <begin position="12"/>
        <end position="32"/>
    </location>
</feature>
<keyword evidence="7" id="KW-1185">Reference proteome</keyword>
<dbReference type="InterPro" id="IPR017974">
    <property type="entry name" value="Claudin_CS"/>
</dbReference>
<name>A0AAV2IPB0_LYMST</name>
<gene>
    <name evidence="6" type="ORF">GSLYS_00021607001</name>
</gene>
<evidence type="ECO:0000313" key="7">
    <source>
        <dbReference type="Proteomes" id="UP001497497"/>
    </source>
</evidence>
<feature type="transmembrane region" description="Helical" evidence="5">
    <location>
        <begin position="118"/>
        <end position="140"/>
    </location>
</feature>
<dbReference type="Proteomes" id="UP001497497">
    <property type="component" value="Unassembled WGS sequence"/>
</dbReference>
<dbReference type="PANTHER" id="PTHR10671:SF108">
    <property type="entry name" value="CLAUDIN FAMILY PROTEIN-RELATED"/>
    <property type="match status" value="1"/>
</dbReference>
<accession>A0AAV2IPB0</accession>
<keyword evidence="2 5" id="KW-0812">Transmembrane</keyword>
<dbReference type="PANTHER" id="PTHR10671">
    <property type="entry name" value="EPITHELIAL MEMBRANE PROTEIN-RELATED"/>
    <property type="match status" value="1"/>
</dbReference>
<organism evidence="6 7">
    <name type="scientific">Lymnaea stagnalis</name>
    <name type="common">Great pond snail</name>
    <name type="synonym">Helix stagnalis</name>
    <dbReference type="NCBI Taxonomy" id="6523"/>
    <lineage>
        <taxon>Eukaryota</taxon>
        <taxon>Metazoa</taxon>
        <taxon>Spiralia</taxon>
        <taxon>Lophotrochozoa</taxon>
        <taxon>Mollusca</taxon>
        <taxon>Gastropoda</taxon>
        <taxon>Heterobranchia</taxon>
        <taxon>Euthyneura</taxon>
        <taxon>Panpulmonata</taxon>
        <taxon>Hygrophila</taxon>
        <taxon>Lymnaeoidea</taxon>
        <taxon>Lymnaeidae</taxon>
        <taxon>Lymnaea</taxon>
    </lineage>
</organism>
<feature type="transmembrane region" description="Helical" evidence="5">
    <location>
        <begin position="152"/>
        <end position="174"/>
    </location>
</feature>
<dbReference type="InterPro" id="IPR004031">
    <property type="entry name" value="PMP22/EMP/MP20/Claudin"/>
</dbReference>
<dbReference type="Gene3D" id="1.20.140.150">
    <property type="match status" value="1"/>
</dbReference>
<evidence type="ECO:0000256" key="4">
    <source>
        <dbReference type="ARBA" id="ARBA00023136"/>
    </source>
</evidence>
<dbReference type="InterPro" id="IPR050579">
    <property type="entry name" value="PMP-22/EMP/MP20-like"/>
</dbReference>
<evidence type="ECO:0000313" key="6">
    <source>
        <dbReference type="EMBL" id="CAL1548290.1"/>
    </source>
</evidence>
<dbReference type="Pfam" id="PF00822">
    <property type="entry name" value="PMP22_Claudin"/>
    <property type="match status" value="1"/>
</dbReference>
<dbReference type="PROSITE" id="PS01346">
    <property type="entry name" value="CLAUDIN"/>
    <property type="match status" value="1"/>
</dbReference>
<proteinExistence type="predicted"/>
<dbReference type="GO" id="GO:0005886">
    <property type="term" value="C:plasma membrane"/>
    <property type="evidence" value="ECO:0007669"/>
    <property type="project" value="TreeGrafter"/>
</dbReference>
<keyword evidence="3 5" id="KW-1133">Transmembrane helix</keyword>
<evidence type="ECO:0000256" key="3">
    <source>
        <dbReference type="ARBA" id="ARBA00022989"/>
    </source>
</evidence>
<feature type="transmembrane region" description="Helical" evidence="5">
    <location>
        <begin position="82"/>
        <end position="106"/>
    </location>
</feature>
<evidence type="ECO:0000256" key="1">
    <source>
        <dbReference type="ARBA" id="ARBA00004141"/>
    </source>
</evidence>
<evidence type="ECO:0000256" key="5">
    <source>
        <dbReference type="SAM" id="Phobius"/>
    </source>
</evidence>
<comment type="caution">
    <text evidence="6">The sequence shown here is derived from an EMBL/GenBank/DDBJ whole genome shotgun (WGS) entry which is preliminary data.</text>
</comment>
<reference evidence="6 7" key="1">
    <citation type="submission" date="2024-04" db="EMBL/GenBank/DDBJ databases">
        <authorList>
            <consortium name="Genoscope - CEA"/>
            <person name="William W."/>
        </authorList>
    </citation>
    <scope>NUCLEOTIDE SEQUENCE [LARGE SCALE GENOMIC DNA]</scope>
</reference>
<keyword evidence="4 5" id="KW-0472">Membrane</keyword>